<dbReference type="SUPFAM" id="SSF51679">
    <property type="entry name" value="Bacterial luciferase-like"/>
    <property type="match status" value="1"/>
</dbReference>
<keyword evidence="2" id="KW-1185">Reference proteome</keyword>
<gene>
    <name evidence="1" type="ORF">DM82_4146</name>
</gene>
<evidence type="ECO:0000313" key="2">
    <source>
        <dbReference type="Proteomes" id="UP000029424"/>
    </source>
</evidence>
<dbReference type="RefSeq" id="WP_010111343.1">
    <property type="nucleotide sequence ID" value="NZ_CADEQG010000026.1"/>
</dbReference>
<accession>A0AAI8BBJ0</accession>
<reference evidence="1 2" key="1">
    <citation type="submission" date="2014-06" db="EMBL/GenBank/DDBJ databases">
        <authorList>
            <person name="Bishop-Lilly K.A."/>
            <person name="Broomall S.M."/>
            <person name="Chain P.S."/>
            <person name="Chertkov O."/>
            <person name="Coyne S.R."/>
            <person name="Daligault H.E."/>
            <person name="Davenport K.W."/>
            <person name="Erkkila T."/>
            <person name="Frey K.G."/>
            <person name="Gibbons H.S."/>
            <person name="Gu W."/>
            <person name="Jaissle J."/>
            <person name="Johnson S.L."/>
            <person name="Koroleva G.I."/>
            <person name="Ladner J.T."/>
            <person name="Lo C.-C."/>
            <person name="Minogue T.D."/>
            <person name="Munk C."/>
            <person name="Palacios G.F."/>
            <person name="Redden C.L."/>
            <person name="Rosenzweig C.N."/>
            <person name="Scholz M.B."/>
            <person name="Teshima H."/>
            <person name="Xu Y."/>
        </authorList>
    </citation>
    <scope>NUCLEOTIDE SEQUENCE [LARGE SCALE GENOMIC DNA]</scope>
    <source>
        <strain evidence="1 2">EO147</strain>
    </source>
</reference>
<sequence length="70" mass="7857">MKNKMSGMDTADLDATAVLGAPDTVRERNRVLEADLGLDAILWHIDYGAQPFDLMRNNLEVFARDVLPRL</sequence>
<dbReference type="GO" id="GO:0047646">
    <property type="term" value="F:alkanal monooxygenase (FMN-linked) activity"/>
    <property type="evidence" value="ECO:0007669"/>
    <property type="project" value="UniProtKB-EC"/>
</dbReference>
<name>A0AAI8BBJ0_9BURK</name>
<proteinExistence type="predicted"/>
<dbReference type="InterPro" id="IPR036661">
    <property type="entry name" value="Luciferase-like_sf"/>
</dbReference>
<dbReference type="Proteomes" id="UP000029424">
    <property type="component" value="Chromosome 2"/>
</dbReference>
<evidence type="ECO:0000313" key="1">
    <source>
        <dbReference type="EMBL" id="AIO69262.1"/>
    </source>
</evidence>
<dbReference type="EC" id="1.14.14.3" evidence="1"/>
<dbReference type="AlphaFoldDB" id="A0AAI8BBJ0"/>
<organism evidence="1 2">
    <name type="scientific">Burkholderia oklahomensis</name>
    <dbReference type="NCBI Taxonomy" id="342113"/>
    <lineage>
        <taxon>Bacteria</taxon>
        <taxon>Pseudomonadati</taxon>
        <taxon>Pseudomonadota</taxon>
        <taxon>Betaproteobacteria</taxon>
        <taxon>Burkholderiales</taxon>
        <taxon>Burkholderiaceae</taxon>
        <taxon>Burkholderia</taxon>
        <taxon>pseudomallei group</taxon>
    </lineage>
</organism>
<dbReference type="EMBL" id="CP008727">
    <property type="protein sequence ID" value="AIO69262.1"/>
    <property type="molecule type" value="Genomic_DNA"/>
</dbReference>
<dbReference type="GeneID" id="60550020"/>
<keyword evidence="1" id="KW-0560">Oxidoreductase</keyword>
<protein>
    <submittedName>
        <fullName evidence="1">Flavin-dependent oxidoreductase domain protein</fullName>
        <ecNumber evidence="1">1.14.14.3</ecNumber>
    </submittedName>
</protein>
<dbReference type="KEGG" id="bok:DM82_4146"/>
<dbReference type="Gene3D" id="3.20.20.30">
    <property type="entry name" value="Luciferase-like domain"/>
    <property type="match status" value="1"/>
</dbReference>